<dbReference type="AlphaFoldDB" id="K1RMY1"/>
<feature type="transmembrane region" description="Helical" evidence="1">
    <location>
        <begin position="48"/>
        <end position="68"/>
    </location>
</feature>
<keyword evidence="1" id="KW-1133">Transmembrane helix</keyword>
<feature type="domain" description="CAAX prenyl protease 2/Lysostaphin resistance protein A-like" evidence="2">
    <location>
        <begin position="129"/>
        <end position="222"/>
    </location>
</feature>
<dbReference type="GO" id="GO:0006508">
    <property type="term" value="P:proteolysis"/>
    <property type="evidence" value="ECO:0007669"/>
    <property type="project" value="UniProtKB-KW"/>
</dbReference>
<dbReference type="GO" id="GO:0080120">
    <property type="term" value="P:CAAX-box protein maturation"/>
    <property type="evidence" value="ECO:0007669"/>
    <property type="project" value="UniProtKB-ARBA"/>
</dbReference>
<reference evidence="3" key="1">
    <citation type="journal article" date="2013" name="Environ. Microbiol.">
        <title>Microbiota from the distal guts of lean and obese adolescents exhibit partial functional redundancy besides clear differences in community structure.</title>
        <authorList>
            <person name="Ferrer M."/>
            <person name="Ruiz A."/>
            <person name="Lanza F."/>
            <person name="Haange S.B."/>
            <person name="Oberbach A."/>
            <person name="Till H."/>
            <person name="Bargiela R."/>
            <person name="Campoy C."/>
            <person name="Segura M.T."/>
            <person name="Richter M."/>
            <person name="von Bergen M."/>
            <person name="Seifert J."/>
            <person name="Suarez A."/>
        </authorList>
    </citation>
    <scope>NUCLEOTIDE SEQUENCE</scope>
</reference>
<sequence>MNEKRKKLLLNILKLAVAFASFELSPLLKLLPITIFKLNVNKISTTTNYILSIYTYICLVIILFLMYRKELKIEWQRFKNHFTKNMDTAFKYYFIGLFGMMFFNIIINFVLKLGGPQNEKSVQSMIHSSPFLMLICAGLFAPIVEELIFRKSFKNVFSNKWVFVIISGLIFGGLHVIDYTFQNPLEILYILPYGILGGTFAYMDYEVDSVFPSITMHMLHNTLLTILSILV</sequence>
<dbReference type="InterPro" id="IPR052710">
    <property type="entry name" value="CAAX_protease"/>
</dbReference>
<dbReference type="InterPro" id="IPR003675">
    <property type="entry name" value="Rce1/LyrA-like_dom"/>
</dbReference>
<feature type="transmembrane region" description="Helical" evidence="1">
    <location>
        <begin position="89"/>
        <end position="111"/>
    </location>
</feature>
<accession>K1RMY1</accession>
<protein>
    <submittedName>
        <fullName evidence="3">CAAX amino terminal protease family protein</fullName>
    </submittedName>
</protein>
<feature type="transmembrane region" description="Helical" evidence="1">
    <location>
        <begin position="161"/>
        <end position="181"/>
    </location>
</feature>
<dbReference type="EMBL" id="AJWZ01011031">
    <property type="protein sequence ID" value="EKC46718.1"/>
    <property type="molecule type" value="Genomic_DNA"/>
</dbReference>
<dbReference type="GO" id="GO:0004175">
    <property type="term" value="F:endopeptidase activity"/>
    <property type="evidence" value="ECO:0007669"/>
    <property type="project" value="UniProtKB-ARBA"/>
</dbReference>
<dbReference type="Pfam" id="PF02517">
    <property type="entry name" value="Rce1-like"/>
    <property type="match status" value="1"/>
</dbReference>
<gene>
    <name evidence="3" type="ORF">OBE_16100</name>
</gene>
<evidence type="ECO:0000259" key="2">
    <source>
        <dbReference type="Pfam" id="PF02517"/>
    </source>
</evidence>
<feature type="transmembrane region" description="Helical" evidence="1">
    <location>
        <begin position="12"/>
        <end position="36"/>
    </location>
</feature>
<feature type="transmembrane region" description="Helical" evidence="1">
    <location>
        <begin position="131"/>
        <end position="149"/>
    </location>
</feature>
<evidence type="ECO:0000313" key="3">
    <source>
        <dbReference type="EMBL" id="EKC46718.1"/>
    </source>
</evidence>
<keyword evidence="3" id="KW-0645">Protease</keyword>
<dbReference type="PANTHER" id="PTHR36435">
    <property type="entry name" value="SLR1288 PROTEIN"/>
    <property type="match status" value="1"/>
</dbReference>
<proteinExistence type="predicted"/>
<dbReference type="PANTHER" id="PTHR36435:SF1">
    <property type="entry name" value="CAAX AMINO TERMINAL PROTEASE FAMILY PROTEIN"/>
    <property type="match status" value="1"/>
</dbReference>
<keyword evidence="3" id="KW-0378">Hydrolase</keyword>
<comment type="caution">
    <text evidence="3">The sequence shown here is derived from an EMBL/GenBank/DDBJ whole genome shotgun (WGS) entry which is preliminary data.</text>
</comment>
<evidence type="ECO:0000256" key="1">
    <source>
        <dbReference type="SAM" id="Phobius"/>
    </source>
</evidence>
<name>K1RMY1_9ZZZZ</name>
<keyword evidence="1" id="KW-0472">Membrane</keyword>
<organism evidence="3">
    <name type="scientific">human gut metagenome</name>
    <dbReference type="NCBI Taxonomy" id="408170"/>
    <lineage>
        <taxon>unclassified sequences</taxon>
        <taxon>metagenomes</taxon>
        <taxon>organismal metagenomes</taxon>
    </lineage>
</organism>
<keyword evidence="1" id="KW-0812">Transmembrane</keyword>